<dbReference type="EMBL" id="BMIQ01000004">
    <property type="protein sequence ID" value="GGE09105.1"/>
    <property type="molecule type" value="Genomic_DNA"/>
</dbReference>
<organism evidence="1 2">
    <name type="scientific">Aureimonas endophytica</name>
    <dbReference type="NCBI Taxonomy" id="2027858"/>
    <lineage>
        <taxon>Bacteria</taxon>
        <taxon>Pseudomonadati</taxon>
        <taxon>Pseudomonadota</taxon>
        <taxon>Alphaproteobacteria</taxon>
        <taxon>Hyphomicrobiales</taxon>
        <taxon>Aurantimonadaceae</taxon>
        <taxon>Aureimonas</taxon>
    </lineage>
</organism>
<evidence type="ECO:0000313" key="2">
    <source>
        <dbReference type="Proteomes" id="UP000644699"/>
    </source>
</evidence>
<proteinExistence type="predicted"/>
<dbReference type="Proteomes" id="UP000644699">
    <property type="component" value="Unassembled WGS sequence"/>
</dbReference>
<dbReference type="AlphaFoldDB" id="A0A916ZQK0"/>
<reference evidence="1" key="2">
    <citation type="submission" date="2020-09" db="EMBL/GenBank/DDBJ databases">
        <authorList>
            <person name="Sun Q."/>
            <person name="Zhou Y."/>
        </authorList>
    </citation>
    <scope>NUCLEOTIDE SEQUENCE</scope>
    <source>
        <strain evidence="1">CGMCC 1.15367</strain>
    </source>
</reference>
<protein>
    <submittedName>
        <fullName evidence="1">Uncharacterized protein</fullName>
    </submittedName>
</protein>
<accession>A0A916ZQK0</accession>
<sequence length="99" mass="10641">MLALGRQPMLQGAAFRLSLVQPELVRPAADQFIILEKHAASLIPGHGDRGYTERIGGRFQGDGQIAALRETGLESAPVPLSAVAYQRIAALPVMRRPSP</sequence>
<keyword evidence="2" id="KW-1185">Reference proteome</keyword>
<evidence type="ECO:0000313" key="1">
    <source>
        <dbReference type="EMBL" id="GGE09105.1"/>
    </source>
</evidence>
<name>A0A916ZQK0_9HYPH</name>
<comment type="caution">
    <text evidence="1">The sequence shown here is derived from an EMBL/GenBank/DDBJ whole genome shotgun (WGS) entry which is preliminary data.</text>
</comment>
<gene>
    <name evidence="1" type="ORF">GCM10011390_30250</name>
</gene>
<reference evidence="1" key="1">
    <citation type="journal article" date="2014" name="Int. J. Syst. Evol. Microbiol.">
        <title>Complete genome sequence of Corynebacterium casei LMG S-19264T (=DSM 44701T), isolated from a smear-ripened cheese.</title>
        <authorList>
            <consortium name="US DOE Joint Genome Institute (JGI-PGF)"/>
            <person name="Walter F."/>
            <person name="Albersmeier A."/>
            <person name="Kalinowski J."/>
            <person name="Ruckert C."/>
        </authorList>
    </citation>
    <scope>NUCLEOTIDE SEQUENCE</scope>
    <source>
        <strain evidence="1">CGMCC 1.15367</strain>
    </source>
</reference>